<comment type="caution">
    <text evidence="2">The sequence shown here is derived from an EMBL/GenBank/DDBJ whole genome shotgun (WGS) entry which is preliminary data.</text>
</comment>
<protein>
    <recommendedName>
        <fullName evidence="4">Transmembrane protein</fullName>
    </recommendedName>
</protein>
<organism evidence="2 3">
    <name type="scientific">Mycolicibacterium conceptionense</name>
    <dbReference type="NCBI Taxonomy" id="451644"/>
    <lineage>
        <taxon>Bacteria</taxon>
        <taxon>Bacillati</taxon>
        <taxon>Actinomycetota</taxon>
        <taxon>Actinomycetes</taxon>
        <taxon>Mycobacteriales</taxon>
        <taxon>Mycobacteriaceae</taxon>
        <taxon>Mycolicibacterium</taxon>
    </lineage>
</organism>
<dbReference type="EMBL" id="LFOD01000002">
    <property type="protein sequence ID" value="KMV19854.1"/>
    <property type="molecule type" value="Genomic_DNA"/>
</dbReference>
<dbReference type="PATRIC" id="fig|451644.5.peg.763"/>
<gene>
    <name evidence="2" type="ORF">ACT17_03795</name>
</gene>
<keyword evidence="1" id="KW-0472">Membrane</keyword>
<keyword evidence="1" id="KW-0812">Transmembrane</keyword>
<keyword evidence="1" id="KW-1133">Transmembrane helix</keyword>
<proteinExistence type="predicted"/>
<feature type="transmembrane region" description="Helical" evidence="1">
    <location>
        <begin position="83"/>
        <end position="108"/>
    </location>
</feature>
<accession>A0A0J8X2Z3</accession>
<dbReference type="AlphaFoldDB" id="A0A0J8X2Z3"/>
<evidence type="ECO:0008006" key="4">
    <source>
        <dbReference type="Google" id="ProtNLM"/>
    </source>
</evidence>
<feature type="transmembrane region" description="Helical" evidence="1">
    <location>
        <begin position="57"/>
        <end position="77"/>
    </location>
</feature>
<sequence>MRRGYGVVAFRPPCQTSFVTGSVDQIPKATTEWTAQAGDARRATLSILRQPAMWKRMLTFTTVVAAIAAGVCIVNGSGWLAGFVIFAGAAGVYAAFAVAVSLVCAYIPNRRVLRTGSRWAAGGDETRIRIDTPATTLVIDRDNIISVRAAGALIVLRVRPKQVLGIPTALFADPALEGLVD</sequence>
<evidence type="ECO:0000313" key="3">
    <source>
        <dbReference type="Proteomes" id="UP000037594"/>
    </source>
</evidence>
<reference evidence="2 3" key="1">
    <citation type="submission" date="2015-06" db="EMBL/GenBank/DDBJ databases">
        <title>Genome sequence of Mycobacterium conceptionense strain MLE.</title>
        <authorList>
            <person name="Greninger A.L."/>
            <person name="Cunningham G."/>
            <person name="Chiu C.Y."/>
            <person name="Miller S."/>
        </authorList>
    </citation>
    <scope>NUCLEOTIDE SEQUENCE [LARGE SCALE GENOMIC DNA]</scope>
    <source>
        <strain evidence="2 3">MLE</strain>
    </source>
</reference>
<dbReference type="Proteomes" id="UP000037594">
    <property type="component" value="Unassembled WGS sequence"/>
</dbReference>
<evidence type="ECO:0000256" key="1">
    <source>
        <dbReference type="SAM" id="Phobius"/>
    </source>
</evidence>
<evidence type="ECO:0000313" key="2">
    <source>
        <dbReference type="EMBL" id="KMV19854.1"/>
    </source>
</evidence>
<name>A0A0J8X2Z3_9MYCO</name>